<keyword evidence="6" id="KW-1185">Reference proteome</keyword>
<dbReference type="Gramene" id="QL06p049807:mrna">
    <property type="protein sequence ID" value="QL06p049807:mrna"/>
    <property type="gene ID" value="QL06p049807"/>
</dbReference>
<evidence type="ECO:0000256" key="2">
    <source>
        <dbReference type="ARBA" id="ARBA00023054"/>
    </source>
</evidence>
<evidence type="ECO:0000256" key="1">
    <source>
        <dbReference type="ARBA" id="ARBA00005485"/>
    </source>
</evidence>
<dbReference type="Proteomes" id="UP000594261">
    <property type="component" value="Chromosome 6"/>
</dbReference>
<evidence type="ECO:0000256" key="4">
    <source>
        <dbReference type="SAM" id="MobiDB-lite"/>
    </source>
</evidence>
<dbReference type="EnsemblPlants" id="QL06p049807:mrna">
    <property type="protein sequence ID" value="QL06p049807:mrna"/>
    <property type="gene ID" value="QL06p049807"/>
</dbReference>
<evidence type="ECO:0000256" key="3">
    <source>
        <dbReference type="SAM" id="Coils"/>
    </source>
</evidence>
<dbReference type="GO" id="GO:0005829">
    <property type="term" value="C:cytosol"/>
    <property type="evidence" value="ECO:0007669"/>
    <property type="project" value="TreeGrafter"/>
</dbReference>
<protein>
    <submittedName>
        <fullName evidence="5">Uncharacterized protein</fullName>
    </submittedName>
</protein>
<dbReference type="PANTHER" id="PTHR32054">
    <property type="entry name" value="HEAVY CHAIN, PUTATIVE, EXPRESSED-RELATED-RELATED"/>
    <property type="match status" value="1"/>
</dbReference>
<proteinExistence type="inferred from homology"/>
<name>A0A7N2M219_QUELO</name>
<accession>A0A7N2M219</accession>
<dbReference type="GO" id="GO:0009903">
    <property type="term" value="P:chloroplast avoidance movement"/>
    <property type="evidence" value="ECO:0007669"/>
    <property type="project" value="TreeGrafter"/>
</dbReference>
<feature type="region of interest" description="Disordered" evidence="4">
    <location>
        <begin position="205"/>
        <end position="235"/>
    </location>
</feature>
<organism evidence="5 6">
    <name type="scientific">Quercus lobata</name>
    <name type="common">Valley oak</name>
    <dbReference type="NCBI Taxonomy" id="97700"/>
    <lineage>
        <taxon>Eukaryota</taxon>
        <taxon>Viridiplantae</taxon>
        <taxon>Streptophyta</taxon>
        <taxon>Embryophyta</taxon>
        <taxon>Tracheophyta</taxon>
        <taxon>Spermatophyta</taxon>
        <taxon>Magnoliopsida</taxon>
        <taxon>eudicotyledons</taxon>
        <taxon>Gunneridae</taxon>
        <taxon>Pentapetalae</taxon>
        <taxon>rosids</taxon>
        <taxon>fabids</taxon>
        <taxon>Fagales</taxon>
        <taxon>Fagaceae</taxon>
        <taxon>Quercus</taxon>
    </lineage>
</organism>
<dbReference type="PANTHER" id="PTHR32054:SF2">
    <property type="entry name" value="PROTEIN PLASTID MOVEMENT IMPAIRED 2"/>
    <property type="match status" value="1"/>
</dbReference>
<evidence type="ECO:0000313" key="5">
    <source>
        <dbReference type="EnsemblPlants" id="QL06p049807:mrna"/>
    </source>
</evidence>
<feature type="compositionally biased region" description="Polar residues" evidence="4">
    <location>
        <begin position="207"/>
        <end position="235"/>
    </location>
</feature>
<dbReference type="AlphaFoldDB" id="A0A7N2M219"/>
<keyword evidence="2 3" id="KW-0175">Coiled coil</keyword>
<evidence type="ECO:0000313" key="6">
    <source>
        <dbReference type="Proteomes" id="UP000594261"/>
    </source>
</evidence>
<dbReference type="EMBL" id="LRBV02000006">
    <property type="status" value="NOT_ANNOTATED_CDS"/>
    <property type="molecule type" value="Genomic_DNA"/>
</dbReference>
<dbReference type="InParanoid" id="A0A7N2M219"/>
<reference evidence="5" key="2">
    <citation type="submission" date="2021-01" db="UniProtKB">
        <authorList>
            <consortium name="EnsemblPlants"/>
        </authorList>
    </citation>
    <scope>IDENTIFICATION</scope>
</reference>
<sequence length="235" mass="27059">MDRAKLDNRRRTWSVKKAVYLYGDRLMKSITAELEAAKKELSVVREKGFQFMSSMDIIRNKLKRVTKETVWLKKIEVNPDLTVQNHNSKLLRVKSKLEAKKKELNTAKTATIKANIEKTEFEIKLTEERLEAAMQELEYLTGRAVRAEGTADKKVATAHVWIEALKASEKEILMKTELAQREIREKCKKNAEAENLQLELHRKSMKGNGNFTPSRRAKFQNSASPGSRHLNSFTI</sequence>
<reference evidence="5 6" key="1">
    <citation type="journal article" date="2016" name="G3 (Bethesda)">
        <title>First Draft Assembly and Annotation of the Genome of a California Endemic Oak Quercus lobata Nee (Fagaceae).</title>
        <authorList>
            <person name="Sork V.L."/>
            <person name="Fitz-Gibbon S.T."/>
            <person name="Puiu D."/>
            <person name="Crepeau M."/>
            <person name="Gugger P.F."/>
            <person name="Sherman R."/>
            <person name="Stevens K."/>
            <person name="Langley C.H."/>
            <person name="Pellegrini M."/>
            <person name="Salzberg S.L."/>
        </authorList>
    </citation>
    <scope>NUCLEOTIDE SEQUENCE [LARGE SCALE GENOMIC DNA]</scope>
    <source>
        <strain evidence="5 6">cv. SW786</strain>
    </source>
</reference>
<dbReference type="GO" id="GO:0009904">
    <property type="term" value="P:chloroplast accumulation movement"/>
    <property type="evidence" value="ECO:0007669"/>
    <property type="project" value="TreeGrafter"/>
</dbReference>
<feature type="coiled-coil region" evidence="3">
    <location>
        <begin position="83"/>
        <end position="143"/>
    </location>
</feature>
<comment type="similarity">
    <text evidence="1">Belongs to the WEB family.</text>
</comment>